<evidence type="ECO:0000256" key="2">
    <source>
        <dbReference type="ARBA" id="ARBA00022679"/>
    </source>
</evidence>
<feature type="domain" description="Protein kinase" evidence="7">
    <location>
        <begin position="455"/>
        <end position="730"/>
    </location>
</feature>
<keyword evidence="5" id="KW-0067">ATP-binding</keyword>
<evidence type="ECO:0000256" key="6">
    <source>
        <dbReference type="PROSITE-ProRule" id="PRU00023"/>
    </source>
</evidence>
<dbReference type="Pfam" id="PF22939">
    <property type="entry name" value="WHD_GPIID"/>
    <property type="match status" value="1"/>
</dbReference>
<dbReference type="Gene3D" id="1.10.510.10">
    <property type="entry name" value="Transferase(Phosphotransferase) domain 1"/>
    <property type="match status" value="1"/>
</dbReference>
<dbReference type="InterPro" id="IPR036770">
    <property type="entry name" value="Ankyrin_rpt-contain_sf"/>
</dbReference>
<dbReference type="Proteomes" id="UP000236546">
    <property type="component" value="Unassembled WGS sequence"/>
</dbReference>
<dbReference type="PROSITE" id="PS50011">
    <property type="entry name" value="PROTEIN_KINASE_DOM"/>
    <property type="match status" value="1"/>
</dbReference>
<feature type="repeat" description="ANK" evidence="6">
    <location>
        <begin position="231"/>
        <end position="263"/>
    </location>
</feature>
<evidence type="ECO:0000313" key="9">
    <source>
        <dbReference type="Proteomes" id="UP000236546"/>
    </source>
</evidence>
<gene>
    <name evidence="8" type="ORF">TGAMA5MH_02405</name>
</gene>
<dbReference type="OrthoDB" id="448455at2759"/>
<proteinExistence type="predicted"/>
<dbReference type="InterPro" id="IPR000719">
    <property type="entry name" value="Prot_kinase_dom"/>
</dbReference>
<dbReference type="InterPro" id="IPR050205">
    <property type="entry name" value="CDPK_Ser/Thr_kinases"/>
</dbReference>
<protein>
    <recommendedName>
        <fullName evidence="7">Protein kinase domain-containing protein</fullName>
    </recommendedName>
</protein>
<dbReference type="Pfam" id="PF00069">
    <property type="entry name" value="Pkinase"/>
    <property type="match status" value="1"/>
</dbReference>
<evidence type="ECO:0000256" key="4">
    <source>
        <dbReference type="ARBA" id="ARBA00022777"/>
    </source>
</evidence>
<dbReference type="SUPFAM" id="SSF48403">
    <property type="entry name" value="Ankyrin repeat"/>
    <property type="match status" value="1"/>
</dbReference>
<organism evidence="8 9">
    <name type="scientific">Trichoderma gamsii</name>
    <dbReference type="NCBI Taxonomy" id="398673"/>
    <lineage>
        <taxon>Eukaryota</taxon>
        <taxon>Fungi</taxon>
        <taxon>Dikarya</taxon>
        <taxon>Ascomycota</taxon>
        <taxon>Pezizomycotina</taxon>
        <taxon>Sordariomycetes</taxon>
        <taxon>Hypocreomycetidae</taxon>
        <taxon>Hypocreales</taxon>
        <taxon>Hypocreaceae</taxon>
        <taxon>Trichoderma</taxon>
    </lineage>
</organism>
<keyword evidence="3" id="KW-0547">Nucleotide-binding</keyword>
<name>A0A2K0TLF7_9HYPO</name>
<evidence type="ECO:0000256" key="5">
    <source>
        <dbReference type="ARBA" id="ARBA00022840"/>
    </source>
</evidence>
<evidence type="ECO:0000313" key="8">
    <source>
        <dbReference type="EMBL" id="PNP46369.1"/>
    </source>
</evidence>
<feature type="repeat" description="ANK" evidence="6">
    <location>
        <begin position="297"/>
        <end position="329"/>
    </location>
</feature>
<evidence type="ECO:0000256" key="3">
    <source>
        <dbReference type="ARBA" id="ARBA00022741"/>
    </source>
</evidence>
<comment type="caution">
    <text evidence="8">The sequence shown here is derived from an EMBL/GenBank/DDBJ whole genome shotgun (WGS) entry which is preliminary data.</text>
</comment>
<keyword evidence="4" id="KW-0418">Kinase</keyword>
<reference evidence="8 9" key="1">
    <citation type="submission" date="2017-02" db="EMBL/GenBank/DDBJ databases">
        <title>Genomes of Trichoderma spp. with biocontrol activity.</title>
        <authorList>
            <person name="Gardiner D."/>
            <person name="Kazan K."/>
            <person name="Vos C."/>
            <person name="Harvey P."/>
        </authorList>
    </citation>
    <scope>NUCLEOTIDE SEQUENCE [LARGE SCALE GENOMIC DNA]</scope>
    <source>
        <strain evidence="8 9">A5MH</strain>
    </source>
</reference>
<dbReference type="InterPro" id="IPR011009">
    <property type="entry name" value="Kinase-like_dom_sf"/>
</dbReference>
<dbReference type="Pfam" id="PF12796">
    <property type="entry name" value="Ank_2"/>
    <property type="match status" value="2"/>
</dbReference>
<keyword evidence="2" id="KW-0808">Transferase</keyword>
<dbReference type="SMART" id="SM00248">
    <property type="entry name" value="ANK"/>
    <property type="match status" value="4"/>
</dbReference>
<dbReference type="GO" id="GO:0004674">
    <property type="term" value="F:protein serine/threonine kinase activity"/>
    <property type="evidence" value="ECO:0007669"/>
    <property type="project" value="UniProtKB-KW"/>
</dbReference>
<dbReference type="EMBL" id="MTYH01000016">
    <property type="protein sequence ID" value="PNP46369.1"/>
    <property type="molecule type" value="Genomic_DNA"/>
</dbReference>
<keyword evidence="6" id="KW-0040">ANK repeat</keyword>
<dbReference type="SUPFAM" id="SSF56112">
    <property type="entry name" value="Protein kinase-like (PK-like)"/>
    <property type="match status" value="1"/>
</dbReference>
<dbReference type="PROSITE" id="PS50088">
    <property type="entry name" value="ANK_REPEAT"/>
    <property type="match status" value="3"/>
</dbReference>
<dbReference type="FunFam" id="1.25.40.20:FF:000526">
    <property type="entry name" value="NACHT and Ankyrin domain protein"/>
    <property type="match status" value="1"/>
</dbReference>
<dbReference type="FunFam" id="1.10.510.10:FF:000571">
    <property type="entry name" value="Maternal embryonic leucine zipper kinase"/>
    <property type="match status" value="1"/>
</dbReference>
<dbReference type="PROSITE" id="PS50297">
    <property type="entry name" value="ANK_REP_REGION"/>
    <property type="match status" value="3"/>
</dbReference>
<dbReference type="InterPro" id="IPR002110">
    <property type="entry name" value="Ankyrin_rpt"/>
</dbReference>
<keyword evidence="1" id="KW-0723">Serine/threonine-protein kinase</keyword>
<dbReference type="GO" id="GO:0005524">
    <property type="term" value="F:ATP binding"/>
    <property type="evidence" value="ECO:0007669"/>
    <property type="project" value="UniProtKB-KW"/>
</dbReference>
<dbReference type="InterPro" id="IPR054471">
    <property type="entry name" value="GPIID_WHD"/>
</dbReference>
<evidence type="ECO:0000259" key="7">
    <source>
        <dbReference type="PROSITE" id="PS50011"/>
    </source>
</evidence>
<dbReference type="SMART" id="SM00220">
    <property type="entry name" value="S_TKc"/>
    <property type="match status" value="1"/>
</dbReference>
<feature type="repeat" description="ANK" evidence="6">
    <location>
        <begin position="264"/>
        <end position="296"/>
    </location>
</feature>
<dbReference type="Gene3D" id="1.25.40.20">
    <property type="entry name" value="Ankyrin repeat-containing domain"/>
    <property type="match status" value="1"/>
</dbReference>
<dbReference type="PANTHER" id="PTHR24349">
    <property type="entry name" value="SERINE/THREONINE-PROTEIN KINASE"/>
    <property type="match status" value="1"/>
</dbReference>
<evidence type="ECO:0000256" key="1">
    <source>
        <dbReference type="ARBA" id="ARBA00022527"/>
    </source>
</evidence>
<dbReference type="AlphaFoldDB" id="A0A2K0TLF7"/>
<dbReference type="CDD" id="cd05117">
    <property type="entry name" value="STKc_CAMK"/>
    <property type="match status" value="1"/>
</dbReference>
<accession>A0A2K0TLF7</accession>
<sequence length="750" mass="83667">MYADAYERIENQETEFAELAEAVLFWIVCARRNFTVQDLQHLYATQELPDGESLEEDDLPDGDILTEACSGLVMVDAESQVVRLVHYTAQQYFEEYHKLLIKRAQLTLTRTSLTYLALPNFSSGACTNDVDMSLRLKQYPFLDYAAKYWGAEIVHIESAEVIPKLEGFISNTAALEAANQAWSLKPNWYTHWSQEFPRHVPALVMISAFEVSDILRYMVSKGHAVDDRGSDGETALIRSAAFGHAQNVQVLLDLGAEVDARDHMDETALQRAARCGYEDVINVLLDKGADVNLRASGNWTALMSAVSSANIEAVKILVEAGADFKAETVWGDSALSIATRNGLEAIADFLSDQGAVLPKGPAGRRASLIASRKGLHQLVRKLTANYDTVADKPLRRQSSRLMEGLNAIQEDEIAASSITRPEALGADPGADESRTDDFLDALEETSYNTGFFNRYNMVERLGRGHFANVYLCSSRVTGVRHAVKVCICANVVEDAAVRSGIIWEIKALQALQKNPHPNILRIVDLFADYSLKTIYLVLELAPRGELFNYIVARQSLSEEQTRKIFLQVFSALEYMHGLGWMHRDIKPENILLLEEETPTIKIADFGLAKKLGAETEALGLTMTLCGTPSYVAPEVLDVDGERKYGISGDIWSCGVVMYICLCGFPPFSDELYSEDFPYTLAQQIKGGRFDYPSPYWDKVGDPALDLIDNMLVVDVRRRFTARQCLEHPWMREVMPRILAEPIRSASPEPM</sequence>